<accession>A0A0F9V1Z0</accession>
<comment type="caution">
    <text evidence="1">The sequence shown here is derived from an EMBL/GenBank/DDBJ whole genome shotgun (WGS) entry which is preliminary data.</text>
</comment>
<dbReference type="AlphaFoldDB" id="A0A0F9V1Z0"/>
<organism evidence="1">
    <name type="scientific">marine sediment metagenome</name>
    <dbReference type="NCBI Taxonomy" id="412755"/>
    <lineage>
        <taxon>unclassified sequences</taxon>
        <taxon>metagenomes</taxon>
        <taxon>ecological metagenomes</taxon>
    </lineage>
</organism>
<protein>
    <submittedName>
        <fullName evidence="1">Uncharacterized protein</fullName>
    </submittedName>
</protein>
<sequence length="54" mass="6339">MVEFEIDFTKLKEMFEHMKPKNWTNGSLMIHTDGSLTFTSIDGEQEIELVPKKH</sequence>
<gene>
    <name evidence="1" type="ORF">LCGC14_0195700</name>
</gene>
<reference evidence="1" key="1">
    <citation type="journal article" date="2015" name="Nature">
        <title>Complex archaea that bridge the gap between prokaryotes and eukaryotes.</title>
        <authorList>
            <person name="Spang A."/>
            <person name="Saw J.H."/>
            <person name="Jorgensen S.L."/>
            <person name="Zaremba-Niedzwiedzka K."/>
            <person name="Martijn J."/>
            <person name="Lind A.E."/>
            <person name="van Eijk R."/>
            <person name="Schleper C."/>
            <person name="Guy L."/>
            <person name="Ettema T.J."/>
        </authorList>
    </citation>
    <scope>NUCLEOTIDE SEQUENCE</scope>
</reference>
<name>A0A0F9V1Z0_9ZZZZ</name>
<proteinExistence type="predicted"/>
<evidence type="ECO:0000313" key="1">
    <source>
        <dbReference type="EMBL" id="KKN93737.1"/>
    </source>
</evidence>
<dbReference type="EMBL" id="LAZR01000084">
    <property type="protein sequence ID" value="KKN93737.1"/>
    <property type="molecule type" value="Genomic_DNA"/>
</dbReference>